<dbReference type="Pfam" id="PF18920">
    <property type="entry name" value="DUF5671"/>
    <property type="match status" value="1"/>
</dbReference>
<dbReference type="PATRIC" id="fig|186479.3.peg.6117"/>
<organism evidence="4 5">
    <name type="scientific">Kouleothrix aurantiaca</name>
    <dbReference type="NCBI Taxonomy" id="186479"/>
    <lineage>
        <taxon>Bacteria</taxon>
        <taxon>Bacillati</taxon>
        <taxon>Chloroflexota</taxon>
        <taxon>Chloroflexia</taxon>
        <taxon>Chloroflexales</taxon>
        <taxon>Roseiflexineae</taxon>
        <taxon>Roseiflexaceae</taxon>
        <taxon>Kouleothrix</taxon>
    </lineage>
</organism>
<proteinExistence type="predicted"/>
<evidence type="ECO:0000313" key="4">
    <source>
        <dbReference type="EMBL" id="KPV48095.1"/>
    </source>
</evidence>
<dbReference type="InterPro" id="IPR043728">
    <property type="entry name" value="DUF5671"/>
</dbReference>
<feature type="non-terminal residue" evidence="4">
    <location>
        <position position="1"/>
    </location>
</feature>
<evidence type="ECO:0000256" key="1">
    <source>
        <dbReference type="SAM" id="MobiDB-lite"/>
    </source>
</evidence>
<keyword evidence="5" id="KW-1185">Reference proteome</keyword>
<name>A0A0P9H251_9CHLR</name>
<feature type="compositionally biased region" description="Low complexity" evidence="1">
    <location>
        <begin position="219"/>
        <end position="233"/>
    </location>
</feature>
<feature type="region of interest" description="Disordered" evidence="1">
    <location>
        <begin position="212"/>
        <end position="233"/>
    </location>
</feature>
<dbReference type="EMBL" id="LJCR01002951">
    <property type="protein sequence ID" value="KPV48095.1"/>
    <property type="molecule type" value="Genomic_DNA"/>
</dbReference>
<evidence type="ECO:0000313" key="5">
    <source>
        <dbReference type="Proteomes" id="UP000050509"/>
    </source>
</evidence>
<accession>A0A0P9H251</accession>
<dbReference type="AlphaFoldDB" id="A0A0P9H251"/>
<comment type="caution">
    <text evidence="4">The sequence shown here is derived from an EMBL/GenBank/DDBJ whole genome shotgun (WGS) entry which is preliminary data.</text>
</comment>
<reference evidence="4 5" key="1">
    <citation type="submission" date="2015-09" db="EMBL/GenBank/DDBJ databases">
        <title>Draft genome sequence of Kouleothrix aurantiaca JCM 19913.</title>
        <authorList>
            <person name="Hemp J."/>
        </authorList>
    </citation>
    <scope>NUCLEOTIDE SEQUENCE [LARGE SCALE GENOMIC DNA]</scope>
    <source>
        <strain evidence="4 5">COM-B</strain>
    </source>
</reference>
<sequence>IYAALALVALPVYATTAQATERLARGPAAEERTLSRRLYLYAALLFGIGASVTALVQLLRLALGAALGAATPDLAAELGGWAGYTLIVAALLAYYAWLVRRAGKAKSTLGAGMTIVVLADEPLRAALLTALTHELPGAMVRSPDAGPTLDLTGADLLVAALGAALKEPTAGALRAFAGRRLLLATPVPGYELAGARSADAVVREAAHSARAVASERDAQPGAAQVSAPVAAGA</sequence>
<dbReference type="Proteomes" id="UP000050509">
    <property type="component" value="Unassembled WGS sequence"/>
</dbReference>
<feature type="transmembrane region" description="Helical" evidence="2">
    <location>
        <begin position="38"/>
        <end position="62"/>
    </location>
</feature>
<keyword evidence="2" id="KW-0812">Transmembrane</keyword>
<feature type="transmembrane region" description="Helical" evidence="2">
    <location>
        <begin position="74"/>
        <end position="97"/>
    </location>
</feature>
<protein>
    <recommendedName>
        <fullName evidence="3">DUF5671 domain-containing protein</fullName>
    </recommendedName>
</protein>
<evidence type="ECO:0000256" key="2">
    <source>
        <dbReference type="SAM" id="Phobius"/>
    </source>
</evidence>
<evidence type="ECO:0000259" key="3">
    <source>
        <dbReference type="Pfam" id="PF18920"/>
    </source>
</evidence>
<keyword evidence="2" id="KW-0472">Membrane</keyword>
<gene>
    <name evidence="4" type="ORF">SE17_39900</name>
</gene>
<keyword evidence="2" id="KW-1133">Transmembrane helix</keyword>
<feature type="domain" description="DUF5671" evidence="3">
    <location>
        <begin position="3"/>
        <end position="89"/>
    </location>
</feature>